<evidence type="ECO:0000256" key="3">
    <source>
        <dbReference type="SAM" id="SignalP"/>
    </source>
</evidence>
<dbReference type="SUPFAM" id="SSF53098">
    <property type="entry name" value="Ribonuclease H-like"/>
    <property type="match status" value="1"/>
</dbReference>
<dbReference type="Gene3D" id="3.30.420.10">
    <property type="entry name" value="Ribonuclease H-like superfamily/Ribonuclease H"/>
    <property type="match status" value="1"/>
</dbReference>
<accession>A0A438I9L7</accession>
<dbReference type="GO" id="GO:0015074">
    <property type="term" value="P:DNA integration"/>
    <property type="evidence" value="ECO:0007669"/>
    <property type="project" value="InterPro"/>
</dbReference>
<sequence>MQTKMTTNRMFVLLANVVLETSTCLQTVIEDNSKLWHRRFGHLSYKGLRTLQHKEMVKGLPLLRASTIACNECFVGKQHRNAISKKSRWKASRKLQLVHADICGPITPESNSNKSLVEKESGELICCLRTDRGGEFTSNEFNEFCRINGISRQLTTSYTPQQNGVAERKNRTIMNMVRSILCDKQVPKAFWPEAARWTVHVLNRSSTLVVKDKTPEEMWSGVKPKVDYFRDKGWNWGRIVEEVKRDILVWEDSVEGEDAFSESEEEVVEGIELVVTDQKAEATTPTSIESSNEVAPVQVETRIRRAPPYLQDYIQAFFEEAKRDVKRRRVMDLKIEAIEKNETWQLTTLPKGAKKIGVKWVFKTKLNEKGEVDKCKVRIEAYFVKKGFERCDYEHTFFVKTKQGSKRFLIVSLYVDDLIFTGNEACMFESFKSLMKDEFDMTDLGKMKYFLGVEVLQTSEGSYCARFKLLEEGEGVRINATVYKQLIGSLMYITTTRPDLMYVVCLLSRYIANPTDLHMQAGNRVLRYLKGTVELGVFYKRGEDVGELLAYTDSDYAGDTDDRKNTSGYCLI</sequence>
<dbReference type="PANTHER" id="PTHR42648:SF18">
    <property type="entry name" value="RETROTRANSPOSON, UNCLASSIFIED-LIKE PROTEIN"/>
    <property type="match status" value="1"/>
</dbReference>
<evidence type="ECO:0000313" key="6">
    <source>
        <dbReference type="Proteomes" id="UP000288805"/>
    </source>
</evidence>
<keyword evidence="2" id="KW-0378">Hydrolase</keyword>
<dbReference type="SUPFAM" id="SSF56672">
    <property type="entry name" value="DNA/RNA polymerases"/>
    <property type="match status" value="1"/>
</dbReference>
<gene>
    <name evidence="5" type="primary">POLX_2464</name>
    <name evidence="5" type="ORF">CK203_035134</name>
</gene>
<dbReference type="InterPro" id="IPR012337">
    <property type="entry name" value="RNaseH-like_sf"/>
</dbReference>
<keyword evidence="3" id="KW-0732">Signal</keyword>
<dbReference type="InterPro" id="IPR001584">
    <property type="entry name" value="Integrase_cat-core"/>
</dbReference>
<dbReference type="Pfam" id="PF13976">
    <property type="entry name" value="gag_pre-integrs"/>
    <property type="match status" value="1"/>
</dbReference>
<evidence type="ECO:0000313" key="5">
    <source>
        <dbReference type="EMBL" id="RVW93402.1"/>
    </source>
</evidence>
<dbReference type="AlphaFoldDB" id="A0A438I9L7"/>
<name>A0A438I9L7_VITVI</name>
<feature type="chain" id="PRO_5019114025" evidence="3">
    <location>
        <begin position="25"/>
        <end position="572"/>
    </location>
</feature>
<dbReference type="GO" id="GO:0046872">
    <property type="term" value="F:metal ion binding"/>
    <property type="evidence" value="ECO:0007669"/>
    <property type="project" value="UniProtKB-KW"/>
</dbReference>
<evidence type="ECO:0000256" key="1">
    <source>
        <dbReference type="ARBA" id="ARBA00022723"/>
    </source>
</evidence>
<keyword evidence="1" id="KW-0479">Metal-binding</keyword>
<protein>
    <submittedName>
        <fullName evidence="5">Retrovirus-related Pol polyprotein from transposon TNT 1-94</fullName>
    </submittedName>
</protein>
<dbReference type="PANTHER" id="PTHR42648">
    <property type="entry name" value="TRANSPOSASE, PUTATIVE-RELATED"/>
    <property type="match status" value="1"/>
</dbReference>
<dbReference type="Proteomes" id="UP000288805">
    <property type="component" value="Unassembled WGS sequence"/>
</dbReference>
<dbReference type="Pfam" id="PF07727">
    <property type="entry name" value="RVT_2"/>
    <property type="match status" value="1"/>
</dbReference>
<dbReference type="InterPro" id="IPR013103">
    <property type="entry name" value="RVT_2"/>
</dbReference>
<dbReference type="InterPro" id="IPR043502">
    <property type="entry name" value="DNA/RNA_pol_sf"/>
</dbReference>
<dbReference type="InterPro" id="IPR036397">
    <property type="entry name" value="RNaseH_sf"/>
</dbReference>
<organism evidence="5 6">
    <name type="scientific">Vitis vinifera</name>
    <name type="common">Grape</name>
    <dbReference type="NCBI Taxonomy" id="29760"/>
    <lineage>
        <taxon>Eukaryota</taxon>
        <taxon>Viridiplantae</taxon>
        <taxon>Streptophyta</taxon>
        <taxon>Embryophyta</taxon>
        <taxon>Tracheophyta</taxon>
        <taxon>Spermatophyta</taxon>
        <taxon>Magnoliopsida</taxon>
        <taxon>eudicotyledons</taxon>
        <taxon>Gunneridae</taxon>
        <taxon>Pentapetalae</taxon>
        <taxon>rosids</taxon>
        <taxon>Vitales</taxon>
        <taxon>Vitaceae</taxon>
        <taxon>Viteae</taxon>
        <taxon>Vitis</taxon>
    </lineage>
</organism>
<reference evidence="5 6" key="1">
    <citation type="journal article" date="2018" name="PLoS Genet.">
        <title>Population sequencing reveals clonal diversity and ancestral inbreeding in the grapevine cultivar Chardonnay.</title>
        <authorList>
            <person name="Roach M.J."/>
            <person name="Johnson D.L."/>
            <person name="Bohlmann J."/>
            <person name="van Vuuren H.J."/>
            <person name="Jones S.J."/>
            <person name="Pretorius I.S."/>
            <person name="Schmidt S.A."/>
            <person name="Borneman A.R."/>
        </authorList>
    </citation>
    <scope>NUCLEOTIDE SEQUENCE [LARGE SCALE GENOMIC DNA]</scope>
    <source>
        <strain evidence="6">cv. Chardonnay</strain>
        <tissue evidence="5">Leaf</tissue>
    </source>
</reference>
<dbReference type="EMBL" id="QGNW01000129">
    <property type="protein sequence ID" value="RVW93402.1"/>
    <property type="molecule type" value="Genomic_DNA"/>
</dbReference>
<dbReference type="GO" id="GO:0016787">
    <property type="term" value="F:hydrolase activity"/>
    <property type="evidence" value="ECO:0007669"/>
    <property type="project" value="UniProtKB-KW"/>
</dbReference>
<feature type="domain" description="Integrase catalytic" evidence="4">
    <location>
        <begin position="128"/>
        <end position="223"/>
    </location>
</feature>
<dbReference type="InterPro" id="IPR039537">
    <property type="entry name" value="Retrotran_Ty1/copia-like"/>
</dbReference>
<evidence type="ECO:0000259" key="4">
    <source>
        <dbReference type="PROSITE" id="PS50994"/>
    </source>
</evidence>
<evidence type="ECO:0000256" key="2">
    <source>
        <dbReference type="ARBA" id="ARBA00022801"/>
    </source>
</evidence>
<proteinExistence type="predicted"/>
<dbReference type="GO" id="GO:0003676">
    <property type="term" value="F:nucleic acid binding"/>
    <property type="evidence" value="ECO:0007669"/>
    <property type="project" value="InterPro"/>
</dbReference>
<feature type="signal peptide" evidence="3">
    <location>
        <begin position="1"/>
        <end position="24"/>
    </location>
</feature>
<dbReference type="PROSITE" id="PS50994">
    <property type="entry name" value="INTEGRASE"/>
    <property type="match status" value="1"/>
</dbReference>
<comment type="caution">
    <text evidence="5">The sequence shown here is derived from an EMBL/GenBank/DDBJ whole genome shotgun (WGS) entry which is preliminary data.</text>
</comment>
<dbReference type="InterPro" id="IPR025724">
    <property type="entry name" value="GAG-pre-integrase_dom"/>
</dbReference>